<dbReference type="SFLD" id="SFLDS00003">
    <property type="entry name" value="Haloacid_Dehalogenase"/>
    <property type="match status" value="1"/>
</dbReference>
<dbReference type="Gene3D" id="1.10.150.240">
    <property type="entry name" value="Putative phosphatase, domain 2"/>
    <property type="match status" value="1"/>
</dbReference>
<dbReference type="UniPathway" id="UPA00865">
    <property type="reaction ID" value="UER00834"/>
</dbReference>
<sequence length="222" mass="23710">MARFPFDIVAFDLDGTLADTAPDLTTALNHSLAHLGRPPVPAEDVRHMVGHGARALLRKGLAATGEVSETLIDRGFPVFLDHYTAHIADGTRPFPGLEAALDRLAALDVRLAVCTNKLEGLARELIDALGWRDRFAAIIGGDTLPVRKPDPAPLFEAVARAGGGRAAYIGDSITDTDTARNAKIPCIAVTFGFSDRPADMLGADLLIDHYDELIPALERLGN</sequence>
<comment type="function">
    <text evidence="10">Specifically catalyzes the dephosphorylation of 2-phosphoglycolate. Is involved in the dissimilation of the intracellular 2-phosphoglycolate formed during the DNA repair of 3'-phosphoglycolate ends, a major class of DNA lesions induced by oxidative stress.</text>
</comment>
<comment type="pathway">
    <text evidence="3 10">Organic acid metabolism; glycolate biosynthesis; glycolate from 2-phosphoglycolate: step 1/1.</text>
</comment>
<evidence type="ECO:0000256" key="1">
    <source>
        <dbReference type="ARBA" id="ARBA00000830"/>
    </source>
</evidence>
<keyword evidence="8 10" id="KW-0460">Magnesium</keyword>
<dbReference type="InterPro" id="IPR023198">
    <property type="entry name" value="PGP-like_dom2"/>
</dbReference>
<keyword evidence="12" id="KW-1185">Reference proteome</keyword>
<dbReference type="NCBIfam" id="TIGR01449">
    <property type="entry name" value="PGP_bact"/>
    <property type="match status" value="1"/>
</dbReference>
<evidence type="ECO:0000256" key="5">
    <source>
        <dbReference type="ARBA" id="ARBA00013078"/>
    </source>
</evidence>
<evidence type="ECO:0000256" key="6">
    <source>
        <dbReference type="ARBA" id="ARBA00022723"/>
    </source>
</evidence>
<evidence type="ECO:0000256" key="9">
    <source>
        <dbReference type="ARBA" id="ARBA00023277"/>
    </source>
</evidence>
<dbReference type="AlphaFoldDB" id="A0A2T5G153"/>
<comment type="cofactor">
    <cofactor evidence="2 10">
        <name>Mg(2+)</name>
        <dbReference type="ChEBI" id="CHEBI:18420"/>
    </cofactor>
</comment>
<evidence type="ECO:0000256" key="3">
    <source>
        <dbReference type="ARBA" id="ARBA00004818"/>
    </source>
</evidence>
<dbReference type="GO" id="GO:0046872">
    <property type="term" value="F:metal ion binding"/>
    <property type="evidence" value="ECO:0007669"/>
    <property type="project" value="UniProtKB-KW"/>
</dbReference>
<dbReference type="GO" id="GO:0006281">
    <property type="term" value="P:DNA repair"/>
    <property type="evidence" value="ECO:0007669"/>
    <property type="project" value="TreeGrafter"/>
</dbReference>
<reference evidence="11 12" key="1">
    <citation type="submission" date="2017-09" db="EMBL/GenBank/DDBJ databases">
        <title>Sphingomonas panjinensis sp.nov., isolated from oil-contaminated soil.</title>
        <authorList>
            <person name="Wang L."/>
            <person name="Chen L."/>
        </authorList>
    </citation>
    <scope>NUCLEOTIDE SEQUENCE [LARGE SCALE GENOMIC DNA]</scope>
    <source>
        <strain evidence="11 12">FW-11</strain>
    </source>
</reference>
<dbReference type="SFLD" id="SFLDG01129">
    <property type="entry name" value="C1.5:_HAD__Beta-PGM__Phosphata"/>
    <property type="match status" value="1"/>
</dbReference>
<dbReference type="InterPro" id="IPR036412">
    <property type="entry name" value="HAD-like_sf"/>
</dbReference>
<dbReference type="InterPro" id="IPR050155">
    <property type="entry name" value="HAD-like_hydrolase_sf"/>
</dbReference>
<dbReference type="SUPFAM" id="SSF56784">
    <property type="entry name" value="HAD-like"/>
    <property type="match status" value="1"/>
</dbReference>
<accession>A0A2T5G153</accession>
<dbReference type="GO" id="GO:0005975">
    <property type="term" value="P:carbohydrate metabolic process"/>
    <property type="evidence" value="ECO:0007669"/>
    <property type="project" value="InterPro"/>
</dbReference>
<dbReference type="Gene3D" id="3.40.50.1000">
    <property type="entry name" value="HAD superfamily/HAD-like"/>
    <property type="match status" value="1"/>
</dbReference>
<proteinExistence type="inferred from homology"/>
<dbReference type="Pfam" id="PF13419">
    <property type="entry name" value="HAD_2"/>
    <property type="match status" value="1"/>
</dbReference>
<organism evidence="11 12">
    <name type="scientific">Sphingomonas oleivorans</name>
    <dbReference type="NCBI Taxonomy" id="1735121"/>
    <lineage>
        <taxon>Bacteria</taxon>
        <taxon>Pseudomonadati</taxon>
        <taxon>Pseudomonadota</taxon>
        <taxon>Alphaproteobacteria</taxon>
        <taxon>Sphingomonadales</taxon>
        <taxon>Sphingomonadaceae</taxon>
        <taxon>Sphingomonas</taxon>
    </lineage>
</organism>
<evidence type="ECO:0000256" key="7">
    <source>
        <dbReference type="ARBA" id="ARBA00022801"/>
    </source>
</evidence>
<dbReference type="EC" id="3.1.3.18" evidence="5 10"/>
<dbReference type="HAMAP" id="MF_00495">
    <property type="entry name" value="GPH_hydrolase_bact"/>
    <property type="match status" value="1"/>
</dbReference>
<dbReference type="InterPro" id="IPR037512">
    <property type="entry name" value="PGPase_prok"/>
</dbReference>
<evidence type="ECO:0000313" key="11">
    <source>
        <dbReference type="EMBL" id="PTQ12867.1"/>
    </source>
</evidence>
<dbReference type="NCBIfam" id="TIGR01549">
    <property type="entry name" value="HAD-SF-IA-v1"/>
    <property type="match status" value="1"/>
</dbReference>
<evidence type="ECO:0000256" key="8">
    <source>
        <dbReference type="ARBA" id="ARBA00022842"/>
    </source>
</evidence>
<dbReference type="GO" id="GO:0005829">
    <property type="term" value="C:cytosol"/>
    <property type="evidence" value="ECO:0007669"/>
    <property type="project" value="TreeGrafter"/>
</dbReference>
<gene>
    <name evidence="11" type="primary">gph</name>
    <name evidence="11" type="ORF">CLG96_01595</name>
</gene>
<name>A0A2T5G153_9SPHN</name>
<dbReference type="OrthoDB" id="9793014at2"/>
<keyword evidence="7 10" id="KW-0378">Hydrolase</keyword>
<dbReference type="RefSeq" id="WP_107966104.1">
    <property type="nucleotide sequence ID" value="NZ_NWBU01000004.1"/>
</dbReference>
<dbReference type="InterPro" id="IPR023214">
    <property type="entry name" value="HAD_sf"/>
</dbReference>
<feature type="binding site" evidence="10">
    <location>
        <position position="171"/>
    </location>
    <ligand>
        <name>Mg(2+)</name>
        <dbReference type="ChEBI" id="CHEBI:18420"/>
    </ligand>
</feature>
<evidence type="ECO:0000256" key="2">
    <source>
        <dbReference type="ARBA" id="ARBA00001946"/>
    </source>
</evidence>
<dbReference type="GO" id="GO:0046295">
    <property type="term" value="P:glycolate biosynthetic process"/>
    <property type="evidence" value="ECO:0007669"/>
    <property type="project" value="UniProtKB-UniRule"/>
</dbReference>
<comment type="similarity">
    <text evidence="4 10">Belongs to the HAD-like hydrolase superfamily. CbbY/CbbZ/Gph/YieH family.</text>
</comment>
<protein>
    <recommendedName>
        <fullName evidence="5 10">Phosphoglycolate phosphatase</fullName>
        <shortName evidence="10">PGP</shortName>
        <shortName evidence="10">PGPase</shortName>
        <ecNumber evidence="5 10">3.1.3.18</ecNumber>
    </recommendedName>
</protein>
<dbReference type="InterPro" id="IPR041492">
    <property type="entry name" value="HAD_2"/>
</dbReference>
<evidence type="ECO:0000256" key="4">
    <source>
        <dbReference type="ARBA" id="ARBA00006171"/>
    </source>
</evidence>
<feature type="active site" description="Nucleophile" evidence="10">
    <location>
        <position position="12"/>
    </location>
</feature>
<dbReference type="Proteomes" id="UP000244162">
    <property type="component" value="Unassembled WGS sequence"/>
</dbReference>
<evidence type="ECO:0000256" key="10">
    <source>
        <dbReference type="HAMAP-Rule" id="MF_00495"/>
    </source>
</evidence>
<comment type="catalytic activity">
    <reaction evidence="1 10">
        <text>2-phosphoglycolate + H2O = glycolate + phosphate</text>
        <dbReference type="Rhea" id="RHEA:14369"/>
        <dbReference type="ChEBI" id="CHEBI:15377"/>
        <dbReference type="ChEBI" id="CHEBI:29805"/>
        <dbReference type="ChEBI" id="CHEBI:43474"/>
        <dbReference type="ChEBI" id="CHEBI:58033"/>
        <dbReference type="EC" id="3.1.3.18"/>
    </reaction>
</comment>
<keyword evidence="6 10" id="KW-0479">Metal-binding</keyword>
<dbReference type="PANTHER" id="PTHR43434:SF1">
    <property type="entry name" value="PHOSPHOGLYCOLATE PHOSPHATASE"/>
    <property type="match status" value="1"/>
</dbReference>
<dbReference type="PANTHER" id="PTHR43434">
    <property type="entry name" value="PHOSPHOGLYCOLATE PHOSPHATASE"/>
    <property type="match status" value="1"/>
</dbReference>
<keyword evidence="9 10" id="KW-0119">Carbohydrate metabolism</keyword>
<comment type="caution">
    <text evidence="11">The sequence shown here is derived from an EMBL/GenBank/DDBJ whole genome shotgun (WGS) entry which is preliminary data.</text>
</comment>
<evidence type="ECO:0000313" key="12">
    <source>
        <dbReference type="Proteomes" id="UP000244162"/>
    </source>
</evidence>
<feature type="binding site" evidence="10">
    <location>
        <position position="14"/>
    </location>
    <ligand>
        <name>Mg(2+)</name>
        <dbReference type="ChEBI" id="CHEBI:18420"/>
    </ligand>
</feature>
<feature type="binding site" evidence="10">
    <location>
        <position position="12"/>
    </location>
    <ligand>
        <name>Mg(2+)</name>
        <dbReference type="ChEBI" id="CHEBI:18420"/>
    </ligand>
</feature>
<dbReference type="EMBL" id="NWBU01000004">
    <property type="protein sequence ID" value="PTQ12867.1"/>
    <property type="molecule type" value="Genomic_DNA"/>
</dbReference>
<dbReference type="GO" id="GO:0008967">
    <property type="term" value="F:phosphoglycolate phosphatase activity"/>
    <property type="evidence" value="ECO:0007669"/>
    <property type="project" value="UniProtKB-UniRule"/>
</dbReference>
<dbReference type="InterPro" id="IPR006439">
    <property type="entry name" value="HAD-SF_hydro_IA"/>
</dbReference>